<accession>A0A504YR99</accession>
<keyword evidence="3" id="KW-1185">Reference proteome</keyword>
<gene>
    <name evidence="2" type="ORF">FGIG_05155</name>
</gene>
<evidence type="ECO:0000313" key="2">
    <source>
        <dbReference type="EMBL" id="TPP60378.1"/>
    </source>
</evidence>
<reference evidence="2 3" key="1">
    <citation type="submission" date="2019-04" db="EMBL/GenBank/DDBJ databases">
        <title>Annotation for the trematode Fasciola gigantica.</title>
        <authorList>
            <person name="Choi Y.-J."/>
        </authorList>
    </citation>
    <scope>NUCLEOTIDE SEQUENCE [LARGE SCALE GENOMIC DNA]</scope>
    <source>
        <strain evidence="2">Uganda_cow_1</strain>
    </source>
</reference>
<dbReference type="Proteomes" id="UP000316759">
    <property type="component" value="Unassembled WGS sequence"/>
</dbReference>
<evidence type="ECO:0000313" key="3">
    <source>
        <dbReference type="Proteomes" id="UP000316759"/>
    </source>
</evidence>
<comment type="caution">
    <text evidence="2">The sequence shown here is derived from an EMBL/GenBank/DDBJ whole genome shotgun (WGS) entry which is preliminary data.</text>
</comment>
<proteinExistence type="predicted"/>
<dbReference type="AlphaFoldDB" id="A0A504YR99"/>
<feature type="compositionally biased region" description="Polar residues" evidence="1">
    <location>
        <begin position="223"/>
        <end position="235"/>
    </location>
</feature>
<sequence>MLFLFYEPNFNDPFNASASYPEDGMTMEQTIWKSFHGGFVNSTLYEPNRAWLRWVEDNGIESFDHSLTEKCSEFVVDSVEAVSGFRRYYYLEQCSYDQKQRVNDLDVKSVTVSSFEHCQLKFAGKQSSVFGIWFLRPSETPNDNSETFANQLANDQPEIQVDREGHEDELCSHSSGDYDDDDDTAGVVEQSEEGRRETKTILSEENMVGVATASRADTESTIRESQGSENVASVENSINRDGLSANVARPNAGEVREDDVLSVISSNVNVGYVTDADGTGEDDWQGTLNVEVDREDASSNTDSEEVRYVTDPTYWRQMFQYQEKAASLLWPWWWIMYRSRWPAHLAPHHMTQVRRCRRRYWFARASSVVLWSDLFRLSMRYERTRMHLLVDSLVSFLDFVLIFMI</sequence>
<evidence type="ECO:0000256" key="1">
    <source>
        <dbReference type="SAM" id="MobiDB-lite"/>
    </source>
</evidence>
<feature type="region of interest" description="Disordered" evidence="1">
    <location>
        <begin position="211"/>
        <end position="235"/>
    </location>
</feature>
<protein>
    <submittedName>
        <fullName evidence="2">Uncharacterized protein</fullName>
    </submittedName>
</protein>
<dbReference type="EMBL" id="SUNJ01009487">
    <property type="protein sequence ID" value="TPP60378.1"/>
    <property type="molecule type" value="Genomic_DNA"/>
</dbReference>
<feature type="region of interest" description="Disordered" evidence="1">
    <location>
        <begin position="164"/>
        <end position="196"/>
    </location>
</feature>
<name>A0A504YR99_FASGI</name>
<organism evidence="2 3">
    <name type="scientific">Fasciola gigantica</name>
    <name type="common">Giant liver fluke</name>
    <dbReference type="NCBI Taxonomy" id="46835"/>
    <lineage>
        <taxon>Eukaryota</taxon>
        <taxon>Metazoa</taxon>
        <taxon>Spiralia</taxon>
        <taxon>Lophotrochozoa</taxon>
        <taxon>Platyhelminthes</taxon>
        <taxon>Trematoda</taxon>
        <taxon>Digenea</taxon>
        <taxon>Plagiorchiida</taxon>
        <taxon>Echinostomata</taxon>
        <taxon>Echinostomatoidea</taxon>
        <taxon>Fasciolidae</taxon>
        <taxon>Fasciola</taxon>
    </lineage>
</organism>